<accession>A0A3T1D691</accession>
<dbReference type="EMBL" id="AP019400">
    <property type="protein sequence ID" value="BBI33596.1"/>
    <property type="molecule type" value="Genomic_DNA"/>
</dbReference>
<proteinExistence type="predicted"/>
<dbReference type="KEGG" id="cohn:KCTCHS21_29950"/>
<dbReference type="Proteomes" id="UP000289856">
    <property type="component" value="Chromosome"/>
</dbReference>
<evidence type="ECO:0000313" key="1">
    <source>
        <dbReference type="EMBL" id="BBI33596.1"/>
    </source>
</evidence>
<keyword evidence="2" id="KW-1185">Reference proteome</keyword>
<evidence type="ECO:0000313" key="2">
    <source>
        <dbReference type="Proteomes" id="UP000289856"/>
    </source>
</evidence>
<name>A0A3T1D691_9BACL</name>
<organism evidence="1 2">
    <name type="scientific">Cohnella abietis</name>
    <dbReference type="NCBI Taxonomy" id="2507935"/>
    <lineage>
        <taxon>Bacteria</taxon>
        <taxon>Bacillati</taxon>
        <taxon>Bacillota</taxon>
        <taxon>Bacilli</taxon>
        <taxon>Bacillales</taxon>
        <taxon>Paenibacillaceae</taxon>
        <taxon>Cohnella</taxon>
    </lineage>
</organism>
<reference evidence="1 2" key="1">
    <citation type="submission" date="2019-01" db="EMBL/GenBank/DDBJ databases">
        <title>Complete genome sequence of Cohnella hallensis HS21 isolated from Korean fir (Abies koreana) rhizospheric soil.</title>
        <authorList>
            <person name="Jiang L."/>
            <person name="Kang S.W."/>
            <person name="Kim S."/>
            <person name="Jung J."/>
            <person name="Kim C.Y."/>
            <person name="Kim D.H."/>
            <person name="Kim S.W."/>
            <person name="Lee J."/>
        </authorList>
    </citation>
    <scope>NUCLEOTIDE SEQUENCE [LARGE SCALE GENOMIC DNA]</scope>
    <source>
        <strain evidence="1 2">HS21</strain>
    </source>
</reference>
<protein>
    <submittedName>
        <fullName evidence="1">Uncharacterized protein</fullName>
    </submittedName>
</protein>
<sequence>MIKQDEKTYFFLAIKYSTRYSTVGSNENYINNLTNAITLPHITIEW</sequence>
<dbReference type="AlphaFoldDB" id="A0A3T1D691"/>
<gene>
    <name evidence="1" type="ORF">KCTCHS21_29950</name>
</gene>